<dbReference type="EMBL" id="PKPP01005575">
    <property type="protein sequence ID" value="PWA59616.1"/>
    <property type="molecule type" value="Genomic_DNA"/>
</dbReference>
<comment type="caution">
    <text evidence="1">The sequence shown here is derived from an EMBL/GenBank/DDBJ whole genome shotgun (WGS) entry which is preliminary data.</text>
</comment>
<organism evidence="1 2">
    <name type="scientific">Artemisia annua</name>
    <name type="common">Sweet wormwood</name>
    <dbReference type="NCBI Taxonomy" id="35608"/>
    <lineage>
        <taxon>Eukaryota</taxon>
        <taxon>Viridiplantae</taxon>
        <taxon>Streptophyta</taxon>
        <taxon>Embryophyta</taxon>
        <taxon>Tracheophyta</taxon>
        <taxon>Spermatophyta</taxon>
        <taxon>Magnoliopsida</taxon>
        <taxon>eudicotyledons</taxon>
        <taxon>Gunneridae</taxon>
        <taxon>Pentapetalae</taxon>
        <taxon>asterids</taxon>
        <taxon>campanulids</taxon>
        <taxon>Asterales</taxon>
        <taxon>Asteraceae</taxon>
        <taxon>Asteroideae</taxon>
        <taxon>Anthemideae</taxon>
        <taxon>Artemisiinae</taxon>
        <taxon>Artemisia</taxon>
    </lineage>
</organism>
<proteinExistence type="predicted"/>
<accession>A0A2U1MEI1</accession>
<evidence type="ECO:0000313" key="2">
    <source>
        <dbReference type="Proteomes" id="UP000245207"/>
    </source>
</evidence>
<keyword evidence="2" id="KW-1185">Reference proteome</keyword>
<sequence>MEKTEIVKVLQQLGVGFGNLIATMENILLGYQPKLSDLSMISIVCLHLPGIVFDIRMLHAVQSRQVDDVSRLSDFQVASEWPTLTAFPLTGLPNNQRSMVLDFGEGAAHLDGPHVLDFKAGVVQKDVHHSTSANLMSRDFVPSYDEHLVQQLDVQPARTTCQTRVLTGGVVGGPRPSSHTRSHVQPSATAAITGMRSQVLGKRQYNHVSRGMCNCCRMSVHSSCVLALSKALMITLAFRYCRYIKYADQVPIHGCRPITNGNGKTYVPSGWRCRNSHNKGHGGSPKMRIDSPSAGVAHLPVTTETFPSCLADLYIYDTDNEVTNRLNHFGPNAARVLRADVVEGLIQFLNHNNALVQLFRTARDKLNT</sequence>
<name>A0A2U1MEI1_ARTAN</name>
<evidence type="ECO:0000313" key="1">
    <source>
        <dbReference type="EMBL" id="PWA59616.1"/>
    </source>
</evidence>
<reference evidence="1 2" key="1">
    <citation type="journal article" date="2018" name="Mol. Plant">
        <title>The genome of Artemisia annua provides insight into the evolution of Asteraceae family and artemisinin biosynthesis.</title>
        <authorList>
            <person name="Shen Q."/>
            <person name="Zhang L."/>
            <person name="Liao Z."/>
            <person name="Wang S."/>
            <person name="Yan T."/>
            <person name="Shi P."/>
            <person name="Liu M."/>
            <person name="Fu X."/>
            <person name="Pan Q."/>
            <person name="Wang Y."/>
            <person name="Lv Z."/>
            <person name="Lu X."/>
            <person name="Zhang F."/>
            <person name="Jiang W."/>
            <person name="Ma Y."/>
            <person name="Chen M."/>
            <person name="Hao X."/>
            <person name="Li L."/>
            <person name="Tang Y."/>
            <person name="Lv G."/>
            <person name="Zhou Y."/>
            <person name="Sun X."/>
            <person name="Brodelius P.E."/>
            <person name="Rose J.K.C."/>
            <person name="Tang K."/>
        </authorList>
    </citation>
    <scope>NUCLEOTIDE SEQUENCE [LARGE SCALE GENOMIC DNA]</scope>
    <source>
        <strain evidence="2">cv. Huhao1</strain>
        <tissue evidence="1">Leaf</tissue>
    </source>
</reference>
<dbReference type="Proteomes" id="UP000245207">
    <property type="component" value="Unassembled WGS sequence"/>
</dbReference>
<protein>
    <submittedName>
        <fullName evidence="1">Uncharacterized protein</fullName>
    </submittedName>
</protein>
<dbReference type="AlphaFoldDB" id="A0A2U1MEI1"/>
<gene>
    <name evidence="1" type="ORF">CTI12_AA390180</name>
</gene>
<dbReference type="OrthoDB" id="3366231at2759"/>